<dbReference type="GO" id="GO:0016757">
    <property type="term" value="F:glycosyltransferase activity"/>
    <property type="evidence" value="ECO:0007669"/>
    <property type="project" value="UniProtKB-KW"/>
</dbReference>
<dbReference type="EMBL" id="PFED01000012">
    <property type="protein sequence ID" value="PJE63288.1"/>
    <property type="molecule type" value="Genomic_DNA"/>
</dbReference>
<feature type="domain" description="Glycosyltransferase 2-like" evidence="4">
    <location>
        <begin position="9"/>
        <end position="139"/>
    </location>
</feature>
<evidence type="ECO:0000259" key="4">
    <source>
        <dbReference type="Pfam" id="PF00535"/>
    </source>
</evidence>
<dbReference type="AlphaFoldDB" id="A0A2M8KTM7"/>
<keyword evidence="3 5" id="KW-0808">Transferase</keyword>
<evidence type="ECO:0000313" key="5">
    <source>
        <dbReference type="EMBL" id="PJE63288.1"/>
    </source>
</evidence>
<dbReference type="Gene3D" id="3.90.550.10">
    <property type="entry name" value="Spore Coat Polysaccharide Biosynthesis Protein SpsA, Chain A"/>
    <property type="match status" value="1"/>
</dbReference>
<comment type="similarity">
    <text evidence="1">Belongs to the glycosyltransferase 2 family.</text>
</comment>
<dbReference type="PANTHER" id="PTHR43630">
    <property type="entry name" value="POLY-BETA-1,6-N-ACETYL-D-GLUCOSAMINE SYNTHASE"/>
    <property type="match status" value="1"/>
</dbReference>
<name>A0A2M8KTM7_9BACT</name>
<evidence type="ECO:0000256" key="1">
    <source>
        <dbReference type="ARBA" id="ARBA00006739"/>
    </source>
</evidence>
<dbReference type="PANTHER" id="PTHR43630:SF1">
    <property type="entry name" value="POLY-BETA-1,6-N-ACETYL-D-GLUCOSAMINE SYNTHASE"/>
    <property type="match status" value="1"/>
</dbReference>
<protein>
    <submittedName>
        <fullName evidence="5">Glycosyl transferase family 2</fullName>
    </submittedName>
</protein>
<proteinExistence type="inferred from homology"/>
<feature type="non-terminal residue" evidence="5">
    <location>
        <position position="146"/>
    </location>
</feature>
<accession>A0A2M8KTM7</accession>
<evidence type="ECO:0000313" key="6">
    <source>
        <dbReference type="Proteomes" id="UP000229554"/>
    </source>
</evidence>
<dbReference type="SUPFAM" id="SSF53448">
    <property type="entry name" value="Nucleotide-diphospho-sugar transferases"/>
    <property type="match status" value="1"/>
</dbReference>
<organism evidence="5 6">
    <name type="scientific">Candidatus Roizmanbacteria bacterium CG10_big_fil_rev_8_21_14_0_10_39_6</name>
    <dbReference type="NCBI Taxonomy" id="1974853"/>
    <lineage>
        <taxon>Bacteria</taxon>
        <taxon>Candidatus Roizmaniibacteriota</taxon>
    </lineage>
</organism>
<reference evidence="6" key="1">
    <citation type="submission" date="2017-09" db="EMBL/GenBank/DDBJ databases">
        <title>Depth-based differentiation of microbial function through sediment-hosted aquifers and enrichment of novel symbionts in the deep terrestrial subsurface.</title>
        <authorList>
            <person name="Probst A.J."/>
            <person name="Ladd B."/>
            <person name="Jarett J.K."/>
            <person name="Geller-Mcgrath D.E."/>
            <person name="Sieber C.M.K."/>
            <person name="Emerson J.B."/>
            <person name="Anantharaman K."/>
            <person name="Thomas B.C."/>
            <person name="Malmstrom R."/>
            <person name="Stieglmeier M."/>
            <person name="Klingl A."/>
            <person name="Woyke T."/>
            <person name="Ryan C.M."/>
            <person name="Banfield J.F."/>
        </authorList>
    </citation>
    <scope>NUCLEOTIDE SEQUENCE [LARGE SCALE GENOMIC DNA]</scope>
</reference>
<dbReference type="CDD" id="cd00761">
    <property type="entry name" value="Glyco_tranf_GTA_type"/>
    <property type="match status" value="1"/>
</dbReference>
<dbReference type="InterPro" id="IPR001173">
    <property type="entry name" value="Glyco_trans_2-like"/>
</dbReference>
<dbReference type="InterPro" id="IPR029044">
    <property type="entry name" value="Nucleotide-diphossugar_trans"/>
</dbReference>
<dbReference type="Proteomes" id="UP000229554">
    <property type="component" value="Unassembled WGS sequence"/>
</dbReference>
<evidence type="ECO:0000256" key="3">
    <source>
        <dbReference type="ARBA" id="ARBA00022679"/>
    </source>
</evidence>
<dbReference type="Pfam" id="PF00535">
    <property type="entry name" value="Glycos_transf_2"/>
    <property type="match status" value="1"/>
</dbReference>
<evidence type="ECO:0000256" key="2">
    <source>
        <dbReference type="ARBA" id="ARBA00022676"/>
    </source>
</evidence>
<keyword evidence="2" id="KW-0328">Glycosyltransferase</keyword>
<sequence length="146" mass="16084">MKQNAITVSVIIPAYNEEKSIERSLASILLLKPKPVEIIVVDNNSSDRTGELAKKMGVRVINESVKGISAARNAGFCAALGDIIIRCDADTVVPQNWTQLIIDSFADIAVVAVTGPADYFDDVFPNWVSYCFGFLQNILYFRLSRL</sequence>
<comment type="caution">
    <text evidence="5">The sequence shown here is derived from an EMBL/GenBank/DDBJ whole genome shotgun (WGS) entry which is preliminary data.</text>
</comment>
<gene>
    <name evidence="5" type="ORF">COU88_00305</name>
</gene>